<dbReference type="InterPro" id="IPR045338">
    <property type="entry name" value="DUF6535"/>
</dbReference>
<sequence>MGSDRTRADIKRWSSEIASLLTFAGLLSAVITGFGALAYTTLAAASDPSDAPVLHRYVDDMIGILNDFLQSSTSASFATPCSRGIPTCWSSSAI</sequence>
<evidence type="ECO:0000313" key="3">
    <source>
        <dbReference type="Proteomes" id="UP000015241"/>
    </source>
</evidence>
<proteinExistence type="predicted"/>
<gene>
    <name evidence="2" type="ORF">FOMPIDRAFT_89914</name>
</gene>
<dbReference type="EMBL" id="KE504154">
    <property type="protein sequence ID" value="EPS99739.1"/>
    <property type="molecule type" value="Genomic_DNA"/>
</dbReference>
<dbReference type="InParanoid" id="S8FN55"/>
<evidence type="ECO:0000259" key="1">
    <source>
        <dbReference type="Pfam" id="PF20153"/>
    </source>
</evidence>
<dbReference type="Pfam" id="PF20153">
    <property type="entry name" value="DUF6535"/>
    <property type="match status" value="1"/>
</dbReference>
<organism evidence="2 3">
    <name type="scientific">Fomitopsis schrenkii</name>
    <name type="common">Brown rot fungus</name>
    <dbReference type="NCBI Taxonomy" id="2126942"/>
    <lineage>
        <taxon>Eukaryota</taxon>
        <taxon>Fungi</taxon>
        <taxon>Dikarya</taxon>
        <taxon>Basidiomycota</taxon>
        <taxon>Agaricomycotina</taxon>
        <taxon>Agaricomycetes</taxon>
        <taxon>Polyporales</taxon>
        <taxon>Fomitopsis</taxon>
    </lineage>
</organism>
<reference evidence="2 3" key="1">
    <citation type="journal article" date="2012" name="Science">
        <title>The Paleozoic origin of enzymatic lignin decomposition reconstructed from 31 fungal genomes.</title>
        <authorList>
            <person name="Floudas D."/>
            <person name="Binder M."/>
            <person name="Riley R."/>
            <person name="Barry K."/>
            <person name="Blanchette R.A."/>
            <person name="Henrissat B."/>
            <person name="Martinez A.T."/>
            <person name="Otillar R."/>
            <person name="Spatafora J.W."/>
            <person name="Yadav J.S."/>
            <person name="Aerts A."/>
            <person name="Benoit I."/>
            <person name="Boyd A."/>
            <person name="Carlson A."/>
            <person name="Copeland A."/>
            <person name="Coutinho P.M."/>
            <person name="de Vries R.P."/>
            <person name="Ferreira P."/>
            <person name="Findley K."/>
            <person name="Foster B."/>
            <person name="Gaskell J."/>
            <person name="Glotzer D."/>
            <person name="Gorecki P."/>
            <person name="Heitman J."/>
            <person name="Hesse C."/>
            <person name="Hori C."/>
            <person name="Igarashi K."/>
            <person name="Jurgens J.A."/>
            <person name="Kallen N."/>
            <person name="Kersten P."/>
            <person name="Kohler A."/>
            <person name="Kuees U."/>
            <person name="Kumar T.K.A."/>
            <person name="Kuo A."/>
            <person name="LaButti K."/>
            <person name="Larrondo L.F."/>
            <person name="Lindquist E."/>
            <person name="Ling A."/>
            <person name="Lombard V."/>
            <person name="Lucas S."/>
            <person name="Lundell T."/>
            <person name="Martin R."/>
            <person name="McLaughlin D.J."/>
            <person name="Morgenstern I."/>
            <person name="Morin E."/>
            <person name="Murat C."/>
            <person name="Nagy L.G."/>
            <person name="Nolan M."/>
            <person name="Ohm R.A."/>
            <person name="Patyshakuliyeva A."/>
            <person name="Rokas A."/>
            <person name="Ruiz-Duenas F.J."/>
            <person name="Sabat G."/>
            <person name="Salamov A."/>
            <person name="Samejima M."/>
            <person name="Schmutz J."/>
            <person name="Slot J.C."/>
            <person name="St John F."/>
            <person name="Stenlid J."/>
            <person name="Sun H."/>
            <person name="Sun S."/>
            <person name="Syed K."/>
            <person name="Tsang A."/>
            <person name="Wiebenga A."/>
            <person name="Young D."/>
            <person name="Pisabarro A."/>
            <person name="Eastwood D.C."/>
            <person name="Martin F."/>
            <person name="Cullen D."/>
            <person name="Grigoriev I.V."/>
            <person name="Hibbett D.S."/>
        </authorList>
    </citation>
    <scope>NUCLEOTIDE SEQUENCE</scope>
    <source>
        <strain evidence="3">FP-58527</strain>
    </source>
</reference>
<keyword evidence="3" id="KW-1185">Reference proteome</keyword>
<protein>
    <recommendedName>
        <fullName evidence="1">DUF6535 domain-containing protein</fullName>
    </recommendedName>
</protein>
<dbReference type="Proteomes" id="UP000015241">
    <property type="component" value="Unassembled WGS sequence"/>
</dbReference>
<feature type="domain" description="DUF6535" evidence="1">
    <location>
        <begin position="5"/>
        <end position="91"/>
    </location>
</feature>
<name>S8FN55_FOMSC</name>
<dbReference type="AlphaFoldDB" id="S8FN55"/>
<dbReference type="OrthoDB" id="3221808at2759"/>
<accession>S8FN55</accession>
<evidence type="ECO:0000313" key="2">
    <source>
        <dbReference type="EMBL" id="EPS99739.1"/>
    </source>
</evidence>
<dbReference type="HOGENOM" id="CLU_2386190_0_0_1"/>